<dbReference type="Proteomes" id="UP000005561">
    <property type="component" value="Unassembled WGS sequence"/>
</dbReference>
<evidence type="ECO:0000313" key="3">
    <source>
        <dbReference type="Proteomes" id="UP000005561"/>
    </source>
</evidence>
<feature type="transmembrane region" description="Helical" evidence="1">
    <location>
        <begin position="38"/>
        <end position="55"/>
    </location>
</feature>
<protein>
    <submittedName>
        <fullName evidence="2">Uncharacterized protein</fullName>
    </submittedName>
</protein>
<keyword evidence="1" id="KW-0472">Membrane</keyword>
<evidence type="ECO:0000313" key="2">
    <source>
        <dbReference type="EMBL" id="EET60503.1"/>
    </source>
</evidence>
<dbReference type="EMBL" id="ACCL02000011">
    <property type="protein sequence ID" value="EET60503.1"/>
    <property type="molecule type" value="Genomic_DNA"/>
</dbReference>
<name>C6LGD9_9FIRM</name>
<keyword evidence="1" id="KW-1133">Transmembrane helix</keyword>
<dbReference type="RefSeq" id="WP_006862484.1">
    <property type="nucleotide sequence ID" value="NZ_ACCL02000011.1"/>
</dbReference>
<proteinExistence type="predicted"/>
<feature type="transmembrane region" description="Helical" evidence="1">
    <location>
        <begin position="67"/>
        <end position="90"/>
    </location>
</feature>
<accession>C6LGD9</accession>
<gene>
    <name evidence="2" type="ORF">BRYFOR_07699</name>
</gene>
<reference evidence="2" key="1">
    <citation type="submission" date="2009-07" db="EMBL/GenBank/DDBJ databases">
        <authorList>
            <person name="Weinstock G."/>
            <person name="Sodergren E."/>
            <person name="Clifton S."/>
            <person name="Fulton L."/>
            <person name="Fulton B."/>
            <person name="Courtney L."/>
            <person name="Fronick C."/>
            <person name="Harrison M."/>
            <person name="Strong C."/>
            <person name="Farmer C."/>
            <person name="Delahaunty K."/>
            <person name="Markovic C."/>
            <person name="Hall O."/>
            <person name="Minx P."/>
            <person name="Tomlinson C."/>
            <person name="Mitreva M."/>
            <person name="Nelson J."/>
            <person name="Hou S."/>
            <person name="Wollam A."/>
            <person name="Pepin K.H."/>
            <person name="Johnson M."/>
            <person name="Bhonagiri V."/>
            <person name="Nash W.E."/>
            <person name="Warren W."/>
            <person name="Chinwalla A."/>
            <person name="Mardis E.R."/>
            <person name="Wilson R.K."/>
        </authorList>
    </citation>
    <scope>NUCLEOTIDE SEQUENCE [LARGE SCALE GENOMIC DNA]</scope>
    <source>
        <strain evidence="2">DSM 14469</strain>
    </source>
</reference>
<evidence type="ECO:0000256" key="1">
    <source>
        <dbReference type="SAM" id="Phobius"/>
    </source>
</evidence>
<comment type="caution">
    <text evidence="2">The sequence shown here is derived from an EMBL/GenBank/DDBJ whole genome shotgun (WGS) entry which is preliminary data.</text>
</comment>
<sequence>MSTKKRKNMVWSLRELVIKIAVMAVTISIGLWCGWTDSYSAFYIAVLVQSINNLYDSTAFLEGYTRFITIFQLLSFLGALGAGILSIVHFTSKGSVVDTPGFVIGIAIALSVSVVHFGIEVYSMIRQNRY</sequence>
<feature type="transmembrane region" description="Helical" evidence="1">
    <location>
        <begin position="12"/>
        <end position="32"/>
    </location>
</feature>
<dbReference type="OrthoDB" id="9967569at2"/>
<feature type="transmembrane region" description="Helical" evidence="1">
    <location>
        <begin position="102"/>
        <end position="125"/>
    </location>
</feature>
<organism evidence="2 3">
    <name type="scientific">Marvinbryantia formatexigens DSM 14469</name>
    <dbReference type="NCBI Taxonomy" id="478749"/>
    <lineage>
        <taxon>Bacteria</taxon>
        <taxon>Bacillati</taxon>
        <taxon>Bacillota</taxon>
        <taxon>Clostridia</taxon>
        <taxon>Lachnospirales</taxon>
        <taxon>Lachnospiraceae</taxon>
        <taxon>Marvinbryantia</taxon>
    </lineage>
</organism>
<keyword evidence="3" id="KW-1185">Reference proteome</keyword>
<dbReference type="AlphaFoldDB" id="C6LGD9"/>
<keyword evidence="1" id="KW-0812">Transmembrane</keyword>